<dbReference type="InterPro" id="IPR036388">
    <property type="entry name" value="WH-like_DNA-bd_sf"/>
</dbReference>
<gene>
    <name evidence="5" type="ORF">SAMN04488122_5299</name>
</gene>
<dbReference type="InterPro" id="IPR001867">
    <property type="entry name" value="OmpR/PhoB-type_DNA-bd"/>
</dbReference>
<evidence type="ECO:0000313" key="5">
    <source>
        <dbReference type="EMBL" id="SEW53019.1"/>
    </source>
</evidence>
<dbReference type="Pfam" id="PF00486">
    <property type="entry name" value="Trans_reg_C"/>
    <property type="match status" value="1"/>
</dbReference>
<keyword evidence="3" id="KW-0472">Membrane</keyword>
<keyword evidence="1 2" id="KW-0238">DNA-binding</keyword>
<evidence type="ECO:0000256" key="1">
    <source>
        <dbReference type="ARBA" id="ARBA00023125"/>
    </source>
</evidence>
<feature type="transmembrane region" description="Helical" evidence="3">
    <location>
        <begin position="117"/>
        <end position="136"/>
    </location>
</feature>
<sequence>MDNFLINQRYRVQPSLHILYDLQLQSETRLEPRLMQLLCLMAQQPDQLLSRETLIQEIWDNYPGADEGLTNAVSFLRKILGDDQKEMIRTVPKKGYLLKAHITSATEKNGSPSRKRIYGYAAVAALTIIVLTAAFMTRQTTITPPTIKNVSTEVAFPDLSNDSSDHYLTTVTTTDTAGVKYRLVMIGDRRPVFYVNDSVSNQEPYTELIDQMARELWKRQAAAEIGQ</sequence>
<accession>A0A1I0S9X6</accession>
<dbReference type="SMART" id="SM00862">
    <property type="entry name" value="Trans_reg_C"/>
    <property type="match status" value="1"/>
</dbReference>
<keyword evidence="3" id="KW-1133">Transmembrane helix</keyword>
<evidence type="ECO:0000256" key="3">
    <source>
        <dbReference type="SAM" id="Phobius"/>
    </source>
</evidence>
<dbReference type="GO" id="GO:0003677">
    <property type="term" value="F:DNA binding"/>
    <property type="evidence" value="ECO:0007669"/>
    <property type="project" value="UniProtKB-UniRule"/>
</dbReference>
<feature type="domain" description="OmpR/PhoB-type" evidence="4">
    <location>
        <begin position="2"/>
        <end position="100"/>
    </location>
</feature>
<evidence type="ECO:0000313" key="6">
    <source>
        <dbReference type="Proteomes" id="UP000199310"/>
    </source>
</evidence>
<dbReference type="STRING" id="29529.SAMN04488122_5299"/>
<dbReference type="EMBL" id="FOJG01000002">
    <property type="protein sequence ID" value="SEW53019.1"/>
    <property type="molecule type" value="Genomic_DNA"/>
</dbReference>
<dbReference type="GO" id="GO:0000160">
    <property type="term" value="P:phosphorelay signal transduction system"/>
    <property type="evidence" value="ECO:0007669"/>
    <property type="project" value="InterPro"/>
</dbReference>
<dbReference type="InterPro" id="IPR016032">
    <property type="entry name" value="Sig_transdc_resp-reg_C-effctor"/>
</dbReference>
<dbReference type="RefSeq" id="WP_089900102.1">
    <property type="nucleotide sequence ID" value="NZ_FOJG01000002.1"/>
</dbReference>
<feature type="DNA-binding region" description="OmpR/PhoB-type" evidence="2">
    <location>
        <begin position="2"/>
        <end position="100"/>
    </location>
</feature>
<organism evidence="5 6">
    <name type="scientific">Chitinophaga arvensicola</name>
    <dbReference type="NCBI Taxonomy" id="29529"/>
    <lineage>
        <taxon>Bacteria</taxon>
        <taxon>Pseudomonadati</taxon>
        <taxon>Bacteroidota</taxon>
        <taxon>Chitinophagia</taxon>
        <taxon>Chitinophagales</taxon>
        <taxon>Chitinophagaceae</taxon>
        <taxon>Chitinophaga</taxon>
    </lineage>
</organism>
<dbReference type="GO" id="GO:0006355">
    <property type="term" value="P:regulation of DNA-templated transcription"/>
    <property type="evidence" value="ECO:0007669"/>
    <property type="project" value="InterPro"/>
</dbReference>
<keyword evidence="6" id="KW-1185">Reference proteome</keyword>
<dbReference type="SUPFAM" id="SSF46894">
    <property type="entry name" value="C-terminal effector domain of the bipartite response regulators"/>
    <property type="match status" value="1"/>
</dbReference>
<dbReference type="PROSITE" id="PS51755">
    <property type="entry name" value="OMPR_PHOB"/>
    <property type="match status" value="1"/>
</dbReference>
<evidence type="ECO:0000259" key="4">
    <source>
        <dbReference type="PROSITE" id="PS51755"/>
    </source>
</evidence>
<dbReference type="OrthoDB" id="799930at2"/>
<name>A0A1I0S9X6_9BACT</name>
<protein>
    <submittedName>
        <fullName evidence="5">DNA-binding winged helix-turn-helix (WHTH) domain-containing protein</fullName>
    </submittedName>
</protein>
<evidence type="ECO:0000256" key="2">
    <source>
        <dbReference type="PROSITE-ProRule" id="PRU01091"/>
    </source>
</evidence>
<keyword evidence="3" id="KW-0812">Transmembrane</keyword>
<dbReference type="Gene3D" id="1.10.10.10">
    <property type="entry name" value="Winged helix-like DNA-binding domain superfamily/Winged helix DNA-binding domain"/>
    <property type="match status" value="1"/>
</dbReference>
<dbReference type="Proteomes" id="UP000199310">
    <property type="component" value="Unassembled WGS sequence"/>
</dbReference>
<dbReference type="AlphaFoldDB" id="A0A1I0S9X6"/>
<proteinExistence type="predicted"/>
<reference evidence="6" key="1">
    <citation type="submission" date="2016-10" db="EMBL/GenBank/DDBJ databases">
        <authorList>
            <person name="Varghese N."/>
            <person name="Submissions S."/>
        </authorList>
    </citation>
    <scope>NUCLEOTIDE SEQUENCE [LARGE SCALE GENOMIC DNA]</scope>
    <source>
        <strain evidence="6">DSM 3695</strain>
    </source>
</reference>
<dbReference type="CDD" id="cd00383">
    <property type="entry name" value="trans_reg_C"/>
    <property type="match status" value="1"/>
</dbReference>